<feature type="region of interest" description="Disordered" evidence="1">
    <location>
        <begin position="168"/>
        <end position="194"/>
    </location>
</feature>
<feature type="compositionally biased region" description="Low complexity" evidence="1">
    <location>
        <begin position="96"/>
        <end position="105"/>
    </location>
</feature>
<feature type="compositionally biased region" description="Basic and acidic residues" evidence="1">
    <location>
        <begin position="117"/>
        <end position="131"/>
    </location>
</feature>
<keyword evidence="3" id="KW-1185">Reference proteome</keyword>
<feature type="region of interest" description="Disordered" evidence="1">
    <location>
        <begin position="1"/>
        <end position="131"/>
    </location>
</feature>
<reference evidence="2" key="1">
    <citation type="journal article" date="2023" name="Mol. Phylogenet. Evol.">
        <title>Genome-scale phylogeny and comparative genomics of the fungal order Sordariales.</title>
        <authorList>
            <person name="Hensen N."/>
            <person name="Bonometti L."/>
            <person name="Westerberg I."/>
            <person name="Brannstrom I.O."/>
            <person name="Guillou S."/>
            <person name="Cros-Aarteil S."/>
            <person name="Calhoun S."/>
            <person name="Haridas S."/>
            <person name="Kuo A."/>
            <person name="Mondo S."/>
            <person name="Pangilinan J."/>
            <person name="Riley R."/>
            <person name="LaButti K."/>
            <person name="Andreopoulos B."/>
            <person name="Lipzen A."/>
            <person name="Chen C."/>
            <person name="Yan M."/>
            <person name="Daum C."/>
            <person name="Ng V."/>
            <person name="Clum A."/>
            <person name="Steindorff A."/>
            <person name="Ohm R.A."/>
            <person name="Martin F."/>
            <person name="Silar P."/>
            <person name="Natvig D.O."/>
            <person name="Lalanne C."/>
            <person name="Gautier V."/>
            <person name="Ament-Velasquez S.L."/>
            <person name="Kruys A."/>
            <person name="Hutchinson M.I."/>
            <person name="Powell A.J."/>
            <person name="Barry K."/>
            <person name="Miller A.N."/>
            <person name="Grigoriev I.V."/>
            <person name="Debuchy R."/>
            <person name="Gladieux P."/>
            <person name="Hiltunen Thoren M."/>
            <person name="Johannesson H."/>
        </authorList>
    </citation>
    <scope>NUCLEOTIDE SEQUENCE</scope>
    <source>
        <strain evidence="2">CBS 955.72</strain>
    </source>
</reference>
<sequence length="194" mass="20903">MSWLGRSTQIMGAAKRAAAPASEDLVSVPKKNLSTKSPATSSAKSPRKKKADVEAAEPTVSQVVGAAPKKRSRAASTEIPPNQHKHRPNKTRRFDANTAVEAPAQAPAPSPATPEVEVQKPRKPADVKSPEFKAASRKYTALMVALPILVVTSYYLFDRLVLGNEPKDLESFRKKPVLPEAEAEAEAEAKLSRS</sequence>
<dbReference type="EMBL" id="JAUIQD010000006">
    <property type="protein sequence ID" value="KAK3346587.1"/>
    <property type="molecule type" value="Genomic_DNA"/>
</dbReference>
<dbReference type="AlphaFoldDB" id="A0AAJ0HBL1"/>
<evidence type="ECO:0000256" key="1">
    <source>
        <dbReference type="SAM" id="MobiDB-lite"/>
    </source>
</evidence>
<proteinExistence type="predicted"/>
<protein>
    <submittedName>
        <fullName evidence="2">Uncharacterized protein</fullName>
    </submittedName>
</protein>
<evidence type="ECO:0000313" key="3">
    <source>
        <dbReference type="Proteomes" id="UP001275084"/>
    </source>
</evidence>
<feature type="compositionally biased region" description="Low complexity" evidence="1">
    <location>
        <begin position="34"/>
        <end position="44"/>
    </location>
</feature>
<name>A0AAJ0HBL1_9PEZI</name>
<gene>
    <name evidence="2" type="ORF">B0T25DRAFT_571716</name>
</gene>
<comment type="caution">
    <text evidence="2">The sequence shown here is derived from an EMBL/GenBank/DDBJ whole genome shotgun (WGS) entry which is preliminary data.</text>
</comment>
<feature type="compositionally biased region" description="Polar residues" evidence="1">
    <location>
        <begin position="1"/>
        <end position="10"/>
    </location>
</feature>
<reference evidence="2" key="2">
    <citation type="submission" date="2023-06" db="EMBL/GenBank/DDBJ databases">
        <authorList>
            <consortium name="Lawrence Berkeley National Laboratory"/>
            <person name="Haridas S."/>
            <person name="Hensen N."/>
            <person name="Bonometti L."/>
            <person name="Westerberg I."/>
            <person name="Brannstrom I.O."/>
            <person name="Guillou S."/>
            <person name="Cros-Aarteil S."/>
            <person name="Calhoun S."/>
            <person name="Kuo A."/>
            <person name="Mondo S."/>
            <person name="Pangilinan J."/>
            <person name="Riley R."/>
            <person name="Labutti K."/>
            <person name="Andreopoulos B."/>
            <person name="Lipzen A."/>
            <person name="Chen C."/>
            <person name="Yanf M."/>
            <person name="Daum C."/>
            <person name="Ng V."/>
            <person name="Clum A."/>
            <person name="Steindorff A."/>
            <person name="Ohm R."/>
            <person name="Martin F."/>
            <person name="Silar P."/>
            <person name="Natvig D."/>
            <person name="Lalanne C."/>
            <person name="Gautier V."/>
            <person name="Ament-Velasquez S.L."/>
            <person name="Kruys A."/>
            <person name="Hutchinson M.I."/>
            <person name="Powell A.J."/>
            <person name="Barry K."/>
            <person name="Miller A.N."/>
            <person name="Grigoriev I.V."/>
            <person name="Debuchy R."/>
            <person name="Gladieux P."/>
            <person name="Thoren M.H."/>
            <person name="Johannesson H."/>
        </authorList>
    </citation>
    <scope>NUCLEOTIDE SEQUENCE</scope>
    <source>
        <strain evidence="2">CBS 955.72</strain>
    </source>
</reference>
<organism evidence="2 3">
    <name type="scientific">Lasiosphaeria hispida</name>
    <dbReference type="NCBI Taxonomy" id="260671"/>
    <lineage>
        <taxon>Eukaryota</taxon>
        <taxon>Fungi</taxon>
        <taxon>Dikarya</taxon>
        <taxon>Ascomycota</taxon>
        <taxon>Pezizomycotina</taxon>
        <taxon>Sordariomycetes</taxon>
        <taxon>Sordariomycetidae</taxon>
        <taxon>Sordariales</taxon>
        <taxon>Lasiosphaeriaceae</taxon>
        <taxon>Lasiosphaeria</taxon>
    </lineage>
</organism>
<accession>A0AAJ0HBL1</accession>
<dbReference type="Proteomes" id="UP001275084">
    <property type="component" value="Unassembled WGS sequence"/>
</dbReference>
<evidence type="ECO:0000313" key="2">
    <source>
        <dbReference type="EMBL" id="KAK3346587.1"/>
    </source>
</evidence>